<dbReference type="Proteomes" id="UP000520767">
    <property type="component" value="Unassembled WGS sequence"/>
</dbReference>
<evidence type="ECO:0000259" key="6">
    <source>
        <dbReference type="Pfam" id="PF07291"/>
    </source>
</evidence>
<dbReference type="Pfam" id="PF07291">
    <property type="entry name" value="MauE"/>
    <property type="match status" value="1"/>
</dbReference>
<evidence type="ECO:0000313" key="7">
    <source>
        <dbReference type="EMBL" id="MBB4910409.1"/>
    </source>
</evidence>
<keyword evidence="2 5" id="KW-0812">Transmembrane</keyword>
<protein>
    <recommendedName>
        <fullName evidence="6">Methylamine utilisation protein MauE domain-containing protein</fullName>
    </recommendedName>
</protein>
<dbReference type="EMBL" id="JACHJQ010000007">
    <property type="protein sequence ID" value="MBB4910409.1"/>
    <property type="molecule type" value="Genomic_DNA"/>
</dbReference>
<feature type="transmembrane region" description="Helical" evidence="5">
    <location>
        <begin position="74"/>
        <end position="92"/>
    </location>
</feature>
<keyword evidence="4 5" id="KW-0472">Membrane</keyword>
<reference evidence="7 8" key="1">
    <citation type="submission" date="2020-08" db="EMBL/GenBank/DDBJ databases">
        <title>Genomic Encyclopedia of Type Strains, Phase III (KMG-III): the genomes of soil and plant-associated and newly described type strains.</title>
        <authorList>
            <person name="Whitman W."/>
        </authorList>
    </citation>
    <scope>NUCLEOTIDE SEQUENCE [LARGE SCALE GENOMIC DNA]</scope>
    <source>
        <strain evidence="7 8">CECT 8960</strain>
    </source>
</reference>
<feature type="domain" description="Methylamine utilisation protein MauE" evidence="6">
    <location>
        <begin position="3"/>
        <end position="131"/>
    </location>
</feature>
<keyword evidence="8" id="KW-1185">Reference proteome</keyword>
<comment type="caution">
    <text evidence="7">The sequence shown here is derived from an EMBL/GenBank/DDBJ whole genome shotgun (WGS) entry which is preliminary data.</text>
</comment>
<gene>
    <name evidence="7" type="ORF">FHR82_006667</name>
</gene>
<keyword evidence="3 5" id="KW-1133">Transmembrane helix</keyword>
<dbReference type="GO" id="GO:0016020">
    <property type="term" value="C:membrane"/>
    <property type="evidence" value="ECO:0007669"/>
    <property type="project" value="UniProtKB-SubCell"/>
</dbReference>
<evidence type="ECO:0000256" key="1">
    <source>
        <dbReference type="ARBA" id="ARBA00004141"/>
    </source>
</evidence>
<name>A0A7W7VHP4_9PSEU</name>
<feature type="transmembrane region" description="Helical" evidence="5">
    <location>
        <begin position="6"/>
        <end position="26"/>
    </location>
</feature>
<dbReference type="GO" id="GO:0030416">
    <property type="term" value="P:methylamine metabolic process"/>
    <property type="evidence" value="ECO:0007669"/>
    <property type="project" value="InterPro"/>
</dbReference>
<comment type="subcellular location">
    <subcellularLocation>
        <location evidence="1">Membrane</location>
        <topology evidence="1">Multi-pass membrane protein</topology>
    </subcellularLocation>
</comment>
<evidence type="ECO:0000256" key="5">
    <source>
        <dbReference type="SAM" id="Phobius"/>
    </source>
</evidence>
<evidence type="ECO:0000256" key="3">
    <source>
        <dbReference type="ARBA" id="ARBA00022989"/>
    </source>
</evidence>
<evidence type="ECO:0000256" key="2">
    <source>
        <dbReference type="ARBA" id="ARBA00022692"/>
    </source>
</evidence>
<evidence type="ECO:0000313" key="8">
    <source>
        <dbReference type="Proteomes" id="UP000520767"/>
    </source>
</evidence>
<dbReference type="AlphaFoldDB" id="A0A7W7VHP4"/>
<dbReference type="RefSeq" id="WP_184814460.1">
    <property type="nucleotide sequence ID" value="NZ_JACHJQ010000007.1"/>
</dbReference>
<accession>A0A7W7VHP4</accession>
<sequence length="267" mass="28540">MIEWLASTQQAVVGGVLVWASAFKLVHRNASAAARRSVLARITGKEHAVGAYRAVGVVEALIGLLLLAPPVLVVEAYAAAALSSCMLGYLAYGKVKAPDAGCGCLGDKEAPITARGFVRAGLLVALSLLAVAGSGWWPTERPLATIGLVVVELAVFAALSPELDHRWLFPLRRWRVRMSHPLAGTEVVVPLESTVQQLVKSTVYQSVVTQLSSDLLDHWDEGEWRLLAYAARTPSGPATAVFAVPRLAYRPDDVKMAMVPAEQEALV</sequence>
<organism evidence="7 8">
    <name type="scientific">Actinophytocola algeriensis</name>
    <dbReference type="NCBI Taxonomy" id="1768010"/>
    <lineage>
        <taxon>Bacteria</taxon>
        <taxon>Bacillati</taxon>
        <taxon>Actinomycetota</taxon>
        <taxon>Actinomycetes</taxon>
        <taxon>Pseudonocardiales</taxon>
        <taxon>Pseudonocardiaceae</taxon>
    </lineage>
</organism>
<feature type="transmembrane region" description="Helical" evidence="5">
    <location>
        <begin position="117"/>
        <end position="137"/>
    </location>
</feature>
<feature type="transmembrane region" description="Helical" evidence="5">
    <location>
        <begin position="47"/>
        <end position="68"/>
    </location>
</feature>
<proteinExistence type="predicted"/>
<dbReference type="InterPro" id="IPR009908">
    <property type="entry name" value="Methylamine_util_MauE"/>
</dbReference>
<evidence type="ECO:0000256" key="4">
    <source>
        <dbReference type="ARBA" id="ARBA00023136"/>
    </source>
</evidence>